<evidence type="ECO:0000313" key="2">
    <source>
        <dbReference type="Proteomes" id="UP000600449"/>
    </source>
</evidence>
<dbReference type="Proteomes" id="UP000600449">
    <property type="component" value="Unassembled WGS sequence"/>
</dbReference>
<evidence type="ECO:0000313" key="1">
    <source>
        <dbReference type="EMBL" id="GGK22967.1"/>
    </source>
</evidence>
<dbReference type="RefSeq" id="WP_188909661.1">
    <property type="nucleotide sequence ID" value="NZ_BMMF01000002.1"/>
</dbReference>
<protein>
    <recommendedName>
        <fullName evidence="3">Lipoprotein</fullName>
    </recommendedName>
</protein>
<name>A0A917Q4Y2_9HYPH</name>
<gene>
    <name evidence="1" type="ORF">GCM10011322_07160</name>
</gene>
<reference evidence="1 2" key="1">
    <citation type="journal article" date="2014" name="Int. J. Syst. Evol. Microbiol.">
        <title>Complete genome sequence of Corynebacterium casei LMG S-19264T (=DSM 44701T), isolated from a smear-ripened cheese.</title>
        <authorList>
            <consortium name="US DOE Joint Genome Institute (JGI-PGF)"/>
            <person name="Walter F."/>
            <person name="Albersmeier A."/>
            <person name="Kalinowski J."/>
            <person name="Ruckert C."/>
        </authorList>
    </citation>
    <scope>NUCLEOTIDE SEQUENCE [LARGE SCALE GENOMIC DNA]</scope>
    <source>
        <strain evidence="1 2">CGMCC 1.9161</strain>
    </source>
</reference>
<evidence type="ECO:0008006" key="3">
    <source>
        <dbReference type="Google" id="ProtNLM"/>
    </source>
</evidence>
<organism evidence="1 2">
    <name type="scientific">Salinarimonas ramus</name>
    <dbReference type="NCBI Taxonomy" id="690164"/>
    <lineage>
        <taxon>Bacteria</taxon>
        <taxon>Pseudomonadati</taxon>
        <taxon>Pseudomonadota</taxon>
        <taxon>Alphaproteobacteria</taxon>
        <taxon>Hyphomicrobiales</taxon>
        <taxon>Salinarimonadaceae</taxon>
        <taxon>Salinarimonas</taxon>
    </lineage>
</organism>
<dbReference type="AlphaFoldDB" id="A0A917Q4Y2"/>
<keyword evidence="2" id="KW-1185">Reference proteome</keyword>
<dbReference type="PROSITE" id="PS51257">
    <property type="entry name" value="PROKAR_LIPOPROTEIN"/>
    <property type="match status" value="1"/>
</dbReference>
<comment type="caution">
    <text evidence="1">The sequence shown here is derived from an EMBL/GenBank/DDBJ whole genome shotgun (WGS) entry which is preliminary data.</text>
</comment>
<accession>A0A917Q4Y2</accession>
<dbReference type="EMBL" id="BMMF01000002">
    <property type="protein sequence ID" value="GGK22967.1"/>
    <property type="molecule type" value="Genomic_DNA"/>
</dbReference>
<proteinExistence type="predicted"/>
<sequence length="203" mass="21079">MSPVTSRARFARALLVVLFLPALLAACAGISPSGLVAAARLDPLNSDPGAITVGVGLPETIRLRDGDAILRIAFTREGADEAVVDEAVPLAVAEGASRADAPRAEPGERIFLAGVAADDAARFRAAQARIRALRAQGVRGSGSLTVTVRAGCRTGEVPDTLPTRTFLRTSPDAGFATLTRSPDLFALLGEEAARGLRERLVPC</sequence>